<feature type="transmembrane region" description="Helical" evidence="6">
    <location>
        <begin position="256"/>
        <end position="281"/>
    </location>
</feature>
<evidence type="ECO:0000256" key="6">
    <source>
        <dbReference type="SAM" id="Phobius"/>
    </source>
</evidence>
<dbReference type="EMBL" id="SWLB01000002">
    <property type="protein sequence ID" value="KAF3340969.1"/>
    <property type="molecule type" value="Genomic_DNA"/>
</dbReference>
<gene>
    <name evidence="9" type="ORF">FCM35_KLT09813</name>
</gene>
<dbReference type="AlphaFoldDB" id="A0A833RZ52"/>
<comment type="caution">
    <text evidence="9">The sequence shown here is derived from an EMBL/GenBank/DDBJ whole genome shotgun (WGS) entry which is preliminary data.</text>
</comment>
<proteinExistence type="predicted"/>
<feature type="transmembrane region" description="Helical" evidence="6">
    <location>
        <begin position="351"/>
        <end position="369"/>
    </location>
</feature>
<protein>
    <submittedName>
        <fullName evidence="9">ABC transporter G family member 41</fullName>
    </submittedName>
</protein>
<evidence type="ECO:0000313" key="9">
    <source>
        <dbReference type="EMBL" id="KAF3340969.1"/>
    </source>
</evidence>
<dbReference type="Proteomes" id="UP000623129">
    <property type="component" value="Unassembled WGS sequence"/>
</dbReference>
<evidence type="ECO:0000256" key="4">
    <source>
        <dbReference type="ARBA" id="ARBA00022989"/>
    </source>
</evidence>
<feature type="transmembrane region" description="Helical" evidence="6">
    <location>
        <begin position="404"/>
        <end position="426"/>
    </location>
</feature>
<keyword evidence="2" id="KW-0813">Transport</keyword>
<evidence type="ECO:0000256" key="3">
    <source>
        <dbReference type="ARBA" id="ARBA00022692"/>
    </source>
</evidence>
<dbReference type="PANTHER" id="PTHR19241">
    <property type="entry name" value="ATP-BINDING CASSETTE TRANSPORTER"/>
    <property type="match status" value="1"/>
</dbReference>
<evidence type="ECO:0000256" key="1">
    <source>
        <dbReference type="ARBA" id="ARBA00004141"/>
    </source>
</evidence>
<dbReference type="OrthoDB" id="783217at2759"/>
<name>A0A833RZ52_9POAL</name>
<evidence type="ECO:0000259" key="7">
    <source>
        <dbReference type="Pfam" id="PF01061"/>
    </source>
</evidence>
<evidence type="ECO:0000259" key="8">
    <source>
        <dbReference type="Pfam" id="PF14510"/>
    </source>
</evidence>
<keyword evidence="10" id="KW-1185">Reference proteome</keyword>
<dbReference type="InterPro" id="IPR013525">
    <property type="entry name" value="ABC2_TM"/>
</dbReference>
<accession>A0A833RZ52</accession>
<feature type="transmembrane region" description="Helical" evidence="6">
    <location>
        <begin position="293"/>
        <end position="317"/>
    </location>
</feature>
<keyword evidence="4 6" id="KW-1133">Transmembrane helix</keyword>
<feature type="transmembrane region" description="Helical" evidence="6">
    <location>
        <begin position="323"/>
        <end position="344"/>
    </location>
</feature>
<dbReference type="GO" id="GO:0140359">
    <property type="term" value="F:ABC-type transporter activity"/>
    <property type="evidence" value="ECO:0007669"/>
    <property type="project" value="InterPro"/>
</dbReference>
<evidence type="ECO:0000256" key="2">
    <source>
        <dbReference type="ARBA" id="ARBA00022448"/>
    </source>
</evidence>
<feature type="transmembrane region" description="Helical" evidence="6">
    <location>
        <begin position="210"/>
        <end position="236"/>
    </location>
</feature>
<comment type="subcellular location">
    <subcellularLocation>
        <location evidence="1">Membrane</location>
        <topology evidence="1">Multi-pass membrane protein</topology>
    </subcellularLocation>
</comment>
<sequence>MESSIGEGERKGEKQGRVPVDVGRLGAVERRHFIDSLINHIEEDNLRLLQKQRSRIDRVNVKQPTIEVRYKNLSVEAECEVVQGKPLPTLWNSLMSMISGVTKLPGLNYQQATIRILKDVSGVIKPGRQNEILVKQLSTPSPGSSNLRFKTRYPQKFWVQFKACLWKQSLSYWRSPRYTIIRMMFMFIISVILGLLFWKRGGKIINQQDLFNILGCMFLATFLVGIRNCSSTVSFISPERNVAYRENFAGMYSPWAYSFAQVAIEIPYVLFQVVPFMIIAYPAIGFEWNAGKFMYFFYTMFCTFLTMTYLGMMLMAMTPTVQLATILQTFFYQLFTIFSGFIIPRPQIPGWWVWMYYTCPWGWTLNALLTSQYGDVPKLIIIFGEEKSILQFLEDYFGFRHDRLPLVAVILALYPIAFATLFAFFIGRINFQKR</sequence>
<evidence type="ECO:0000256" key="5">
    <source>
        <dbReference type="ARBA" id="ARBA00023136"/>
    </source>
</evidence>
<keyword evidence="5 6" id="KW-0472">Membrane</keyword>
<organism evidence="9 10">
    <name type="scientific">Carex littledalei</name>
    <dbReference type="NCBI Taxonomy" id="544730"/>
    <lineage>
        <taxon>Eukaryota</taxon>
        <taxon>Viridiplantae</taxon>
        <taxon>Streptophyta</taxon>
        <taxon>Embryophyta</taxon>
        <taxon>Tracheophyta</taxon>
        <taxon>Spermatophyta</taxon>
        <taxon>Magnoliopsida</taxon>
        <taxon>Liliopsida</taxon>
        <taxon>Poales</taxon>
        <taxon>Cyperaceae</taxon>
        <taxon>Cyperoideae</taxon>
        <taxon>Cariceae</taxon>
        <taxon>Carex</taxon>
        <taxon>Carex subgen. Euthyceras</taxon>
    </lineage>
</organism>
<keyword evidence="3 6" id="KW-0812">Transmembrane</keyword>
<dbReference type="Pfam" id="PF01061">
    <property type="entry name" value="ABC2_membrane"/>
    <property type="match status" value="1"/>
</dbReference>
<evidence type="ECO:0000313" key="10">
    <source>
        <dbReference type="Proteomes" id="UP000623129"/>
    </source>
</evidence>
<feature type="domain" description="Pleiotropic ABC efflux transporter N-terminal" evidence="8">
    <location>
        <begin position="42"/>
        <end position="92"/>
    </location>
</feature>
<feature type="transmembrane region" description="Helical" evidence="6">
    <location>
        <begin position="180"/>
        <end position="198"/>
    </location>
</feature>
<dbReference type="GO" id="GO:0005886">
    <property type="term" value="C:plasma membrane"/>
    <property type="evidence" value="ECO:0007669"/>
    <property type="project" value="UniProtKB-ARBA"/>
</dbReference>
<reference evidence="9" key="1">
    <citation type="submission" date="2020-01" db="EMBL/GenBank/DDBJ databases">
        <title>Genome sequence of Kobresia littledalei, the first chromosome-level genome in the family Cyperaceae.</title>
        <authorList>
            <person name="Qu G."/>
        </authorList>
    </citation>
    <scope>NUCLEOTIDE SEQUENCE</scope>
    <source>
        <strain evidence="9">C.B.Clarke</strain>
        <tissue evidence="9">Leaf</tissue>
    </source>
</reference>
<feature type="domain" description="ABC-2 type transporter transmembrane" evidence="7">
    <location>
        <begin position="160"/>
        <end position="373"/>
    </location>
</feature>
<dbReference type="Pfam" id="PF14510">
    <property type="entry name" value="ABC_trans_N"/>
    <property type="match status" value="1"/>
</dbReference>
<dbReference type="InterPro" id="IPR029481">
    <property type="entry name" value="ABC_trans_N"/>
</dbReference>